<accession>A0AA39HJ34</accession>
<dbReference type="GO" id="GO:0005730">
    <property type="term" value="C:nucleolus"/>
    <property type="evidence" value="ECO:0007669"/>
    <property type="project" value="TreeGrafter"/>
</dbReference>
<sequence>MVNHHGRRRPVSGADAPPRSPASKRGRQERSVLQRTEDALTDSDDDGEFLKSLDNHSRLDQRFETPTTKSILKRRDTAVAKRPGNRGTRRGLRFTRMSAKEEVIGGALKLKKGGVSKKKKKTDIQKVDITIKKAEETPKTEAELKFQKRQRETVERRLLKKASESHKERVDKFNKQMAELTEYNEVPKVSWTK</sequence>
<comment type="caution">
    <text evidence="3">The sequence shown here is derived from an EMBL/GenBank/DDBJ whole genome shotgun (WGS) entry which is preliminary data.</text>
</comment>
<comment type="similarity">
    <text evidence="1">Belongs to the FAM32 family.</text>
</comment>
<feature type="region of interest" description="Disordered" evidence="2">
    <location>
        <begin position="1"/>
        <end position="90"/>
    </location>
</feature>
<organism evidence="3 4">
    <name type="scientific">Steinernema hermaphroditum</name>
    <dbReference type="NCBI Taxonomy" id="289476"/>
    <lineage>
        <taxon>Eukaryota</taxon>
        <taxon>Metazoa</taxon>
        <taxon>Ecdysozoa</taxon>
        <taxon>Nematoda</taxon>
        <taxon>Chromadorea</taxon>
        <taxon>Rhabditida</taxon>
        <taxon>Tylenchina</taxon>
        <taxon>Panagrolaimomorpha</taxon>
        <taxon>Strongyloidoidea</taxon>
        <taxon>Steinernematidae</taxon>
        <taxon>Steinernema</taxon>
    </lineage>
</organism>
<evidence type="ECO:0008006" key="5">
    <source>
        <dbReference type="Google" id="ProtNLM"/>
    </source>
</evidence>
<name>A0AA39HJ34_9BILA</name>
<dbReference type="EMBL" id="JAUCMV010000004">
    <property type="protein sequence ID" value="KAK0406319.1"/>
    <property type="molecule type" value="Genomic_DNA"/>
</dbReference>
<evidence type="ECO:0000313" key="3">
    <source>
        <dbReference type="EMBL" id="KAK0406319.1"/>
    </source>
</evidence>
<feature type="compositionally biased region" description="Basic and acidic residues" evidence="2">
    <location>
        <begin position="26"/>
        <end position="38"/>
    </location>
</feature>
<dbReference type="PANTHER" id="PTHR13282:SF6">
    <property type="entry name" value="PROTEIN FAM32A"/>
    <property type="match status" value="1"/>
</dbReference>
<dbReference type="Proteomes" id="UP001175271">
    <property type="component" value="Unassembled WGS sequence"/>
</dbReference>
<dbReference type="AlphaFoldDB" id="A0AA39HJ34"/>
<evidence type="ECO:0000256" key="2">
    <source>
        <dbReference type="SAM" id="MobiDB-lite"/>
    </source>
</evidence>
<keyword evidence="4" id="KW-1185">Reference proteome</keyword>
<dbReference type="InterPro" id="IPR013865">
    <property type="entry name" value="FAM32A"/>
</dbReference>
<proteinExistence type="inferred from homology"/>
<feature type="compositionally biased region" description="Basic residues" evidence="2">
    <location>
        <begin position="1"/>
        <end position="10"/>
    </location>
</feature>
<reference evidence="3" key="1">
    <citation type="submission" date="2023-06" db="EMBL/GenBank/DDBJ databases">
        <title>Genomic analysis of the entomopathogenic nematode Steinernema hermaphroditum.</title>
        <authorList>
            <person name="Schwarz E.M."/>
            <person name="Heppert J.K."/>
            <person name="Baniya A."/>
            <person name="Schwartz H.T."/>
            <person name="Tan C.-H."/>
            <person name="Antoshechkin I."/>
            <person name="Sternberg P.W."/>
            <person name="Goodrich-Blair H."/>
            <person name="Dillman A.R."/>
        </authorList>
    </citation>
    <scope>NUCLEOTIDE SEQUENCE</scope>
    <source>
        <strain evidence="3">PS9179</strain>
        <tissue evidence="3">Whole animal</tissue>
    </source>
</reference>
<evidence type="ECO:0000256" key="1">
    <source>
        <dbReference type="ARBA" id="ARBA00008948"/>
    </source>
</evidence>
<evidence type="ECO:0000313" key="4">
    <source>
        <dbReference type="Proteomes" id="UP001175271"/>
    </source>
</evidence>
<feature type="compositionally biased region" description="Basic and acidic residues" evidence="2">
    <location>
        <begin position="48"/>
        <end position="63"/>
    </location>
</feature>
<dbReference type="PANTHER" id="PTHR13282">
    <property type="entry name" value="PROTEIN FAM32A"/>
    <property type="match status" value="1"/>
</dbReference>
<protein>
    <recommendedName>
        <fullName evidence="5">Protein FAM32A</fullName>
    </recommendedName>
</protein>
<gene>
    <name evidence="3" type="ORF">QR680_018501</name>
</gene>